<protein>
    <recommendedName>
        <fullName evidence="3">Class I lanthipeptide</fullName>
    </recommendedName>
</protein>
<dbReference type="EMBL" id="JAQNDN010000027">
    <property type="protein sequence ID" value="MDC0675348.1"/>
    <property type="molecule type" value="Genomic_DNA"/>
</dbReference>
<keyword evidence="2" id="KW-1185">Reference proteome</keyword>
<proteinExistence type="predicted"/>
<sequence length="55" mass="5924">MKESNMKKQSKTLKMTTKTAKKATVNNALIQSLVEKDLKCLESGPAPVCGGILNC</sequence>
<evidence type="ECO:0000313" key="1">
    <source>
        <dbReference type="EMBL" id="MDC0675348.1"/>
    </source>
</evidence>
<organism evidence="1 2">
    <name type="scientific">Nannocystis radixulma</name>
    <dbReference type="NCBI Taxonomy" id="2995305"/>
    <lineage>
        <taxon>Bacteria</taxon>
        <taxon>Pseudomonadati</taxon>
        <taxon>Myxococcota</taxon>
        <taxon>Polyangia</taxon>
        <taxon>Nannocystales</taxon>
        <taxon>Nannocystaceae</taxon>
        <taxon>Nannocystis</taxon>
    </lineage>
</organism>
<gene>
    <name evidence="1" type="ORF">POL58_46830</name>
</gene>
<reference evidence="1 2" key="1">
    <citation type="submission" date="2022-11" db="EMBL/GenBank/DDBJ databases">
        <title>Minimal conservation of predation-associated metabolite biosynthetic gene clusters underscores biosynthetic potential of Myxococcota including descriptions for ten novel species: Archangium lansinium sp. nov., Myxococcus landrumus sp. nov., Nannocystis bai.</title>
        <authorList>
            <person name="Ahearne A."/>
            <person name="Stevens C."/>
            <person name="Dowd S."/>
        </authorList>
    </citation>
    <scope>NUCLEOTIDE SEQUENCE [LARGE SCALE GENOMIC DNA]</scope>
    <source>
        <strain evidence="1 2">NCELM</strain>
    </source>
</reference>
<evidence type="ECO:0008006" key="3">
    <source>
        <dbReference type="Google" id="ProtNLM"/>
    </source>
</evidence>
<accession>A0ABT5BNT7</accession>
<dbReference type="RefSeq" id="WP_272010342.1">
    <property type="nucleotide sequence ID" value="NZ_JAQNDN010000027.1"/>
</dbReference>
<dbReference type="Proteomes" id="UP001217838">
    <property type="component" value="Unassembled WGS sequence"/>
</dbReference>
<name>A0ABT5BNT7_9BACT</name>
<evidence type="ECO:0000313" key="2">
    <source>
        <dbReference type="Proteomes" id="UP001217838"/>
    </source>
</evidence>
<comment type="caution">
    <text evidence="1">The sequence shown here is derived from an EMBL/GenBank/DDBJ whole genome shotgun (WGS) entry which is preliminary data.</text>
</comment>